<keyword evidence="3" id="KW-1185">Reference proteome</keyword>
<sequence length="111" mass="11950">MTLLLICAALGASAIDLKHMIPSHQQDLVTVHSLGSPETGTEHLMFIKKSIPLMVNYQKTERIYVLSGHGTVTVDGSSLSVKQGDYISVPTSELDVLLGFDQDVKVLSVLG</sequence>
<proteinExistence type="predicted"/>
<dbReference type="AlphaFoldDB" id="A0A244CQH2"/>
<organism evidence="2 3">
    <name type="scientific">Pseudoalteromonas ulvae</name>
    <dbReference type="NCBI Taxonomy" id="107327"/>
    <lineage>
        <taxon>Bacteria</taxon>
        <taxon>Pseudomonadati</taxon>
        <taxon>Pseudomonadota</taxon>
        <taxon>Gammaproteobacteria</taxon>
        <taxon>Alteromonadales</taxon>
        <taxon>Pseudoalteromonadaceae</taxon>
        <taxon>Pseudoalteromonas</taxon>
    </lineage>
</organism>
<evidence type="ECO:0000313" key="3">
    <source>
        <dbReference type="Proteomes" id="UP000194841"/>
    </source>
</evidence>
<dbReference type="InterPro" id="IPR011051">
    <property type="entry name" value="RmlC_Cupin_sf"/>
</dbReference>
<accession>A0A244CQH2</accession>
<comment type="caution">
    <text evidence="2">The sequence shown here is derived from an EMBL/GenBank/DDBJ whole genome shotgun (WGS) entry which is preliminary data.</text>
</comment>
<dbReference type="InterPro" id="IPR014710">
    <property type="entry name" value="RmlC-like_jellyroll"/>
</dbReference>
<dbReference type="SUPFAM" id="SSF51182">
    <property type="entry name" value="RmlC-like cupins"/>
    <property type="match status" value="1"/>
</dbReference>
<name>A0A244CQH2_PSEDV</name>
<dbReference type="RefSeq" id="WP_086744451.1">
    <property type="nucleotide sequence ID" value="NZ_MWPV01000003.1"/>
</dbReference>
<evidence type="ECO:0000313" key="2">
    <source>
        <dbReference type="EMBL" id="OUL57870.1"/>
    </source>
</evidence>
<dbReference type="Proteomes" id="UP000194841">
    <property type="component" value="Unassembled WGS sequence"/>
</dbReference>
<protein>
    <recommendedName>
        <fullName evidence="1">Cupin type-2 domain-containing protein</fullName>
    </recommendedName>
</protein>
<dbReference type="OrthoDB" id="6291529at2"/>
<gene>
    <name evidence="2" type="ORF">B1199_12515</name>
</gene>
<reference evidence="2 3" key="1">
    <citation type="submission" date="2017-02" db="EMBL/GenBank/DDBJ databases">
        <title>Pseudoalteromonas ulvae TC14 Genome.</title>
        <authorList>
            <person name="Molmeret M."/>
        </authorList>
    </citation>
    <scope>NUCLEOTIDE SEQUENCE [LARGE SCALE GENOMIC DNA]</scope>
    <source>
        <strain evidence="2">TC14</strain>
    </source>
</reference>
<dbReference type="EMBL" id="MWPV01000003">
    <property type="protein sequence ID" value="OUL57870.1"/>
    <property type="molecule type" value="Genomic_DNA"/>
</dbReference>
<dbReference type="Pfam" id="PF07883">
    <property type="entry name" value="Cupin_2"/>
    <property type="match status" value="1"/>
</dbReference>
<dbReference type="InterPro" id="IPR013096">
    <property type="entry name" value="Cupin_2"/>
</dbReference>
<dbReference type="Gene3D" id="2.60.120.10">
    <property type="entry name" value="Jelly Rolls"/>
    <property type="match status" value="1"/>
</dbReference>
<evidence type="ECO:0000259" key="1">
    <source>
        <dbReference type="Pfam" id="PF07883"/>
    </source>
</evidence>
<feature type="domain" description="Cupin type-2" evidence="1">
    <location>
        <begin position="59"/>
        <end position="92"/>
    </location>
</feature>